<dbReference type="PANTHER" id="PTHR43191:SF2">
    <property type="entry name" value="RRNA METHYLTRANSFERASE 3, MITOCHONDRIAL"/>
    <property type="match status" value="1"/>
</dbReference>
<dbReference type="InterPro" id="IPR001537">
    <property type="entry name" value="SpoU_MeTrfase"/>
</dbReference>
<sequence>MITSRNNALIKNIKKLQQKKYRLRESRFLIEGVHLIEEALAADVGIDMLVKSEEAPLLPFDIGEHRVVEVEASVFTTLSETQTPQGWLAVCKMPTDTPMIEGDVLLLDGLSDPGNVGTIIRTAEAAGMAGIYVSEDTVDLYNDKVIRATQGALFHIPVVAGNLKTIVFSLQEKGIPVYSTAAHAECSYQDVQPRQAYALLLGNEAQGLSSELANITDQTVSIPIFGKTESLNVAVAAGVLMYGWLNQREEQR</sequence>
<dbReference type="InterPro" id="IPR013123">
    <property type="entry name" value="SpoU_subst-bd"/>
</dbReference>
<dbReference type="GO" id="GO:0008173">
    <property type="term" value="F:RNA methyltransferase activity"/>
    <property type="evidence" value="ECO:0007669"/>
    <property type="project" value="InterPro"/>
</dbReference>
<dbReference type="GO" id="GO:0005737">
    <property type="term" value="C:cytoplasm"/>
    <property type="evidence" value="ECO:0007669"/>
    <property type="project" value="UniProtKB-ARBA"/>
</dbReference>
<evidence type="ECO:0000256" key="2">
    <source>
        <dbReference type="ARBA" id="ARBA00022603"/>
    </source>
</evidence>
<dbReference type="CDD" id="cd18095">
    <property type="entry name" value="SpoU-like_rRNA-MTase"/>
    <property type="match status" value="1"/>
</dbReference>
<dbReference type="InterPro" id="IPR029026">
    <property type="entry name" value="tRNA_m1G_MTases_N"/>
</dbReference>
<dbReference type="GO" id="GO:0003723">
    <property type="term" value="F:RNA binding"/>
    <property type="evidence" value="ECO:0007669"/>
    <property type="project" value="InterPro"/>
</dbReference>
<dbReference type="SUPFAM" id="SSF55315">
    <property type="entry name" value="L30e-like"/>
    <property type="match status" value="1"/>
</dbReference>
<keyword evidence="2 5" id="KW-0489">Methyltransferase</keyword>
<keyword evidence="3 5" id="KW-0808">Transferase</keyword>
<dbReference type="GO" id="GO:0006396">
    <property type="term" value="P:RNA processing"/>
    <property type="evidence" value="ECO:0007669"/>
    <property type="project" value="InterPro"/>
</dbReference>
<dbReference type="Proteomes" id="UP000198853">
    <property type="component" value="Unassembled WGS sequence"/>
</dbReference>
<comment type="similarity">
    <text evidence="1">Belongs to the class IV-like SAM-binding methyltransferase superfamily. RNA methyltransferase TrmH family.</text>
</comment>
<organism evidence="5 6">
    <name type="scientific">Natribacillus halophilus</name>
    <dbReference type="NCBI Taxonomy" id="549003"/>
    <lineage>
        <taxon>Bacteria</taxon>
        <taxon>Bacillati</taxon>
        <taxon>Bacillota</taxon>
        <taxon>Bacilli</taxon>
        <taxon>Bacillales</taxon>
        <taxon>Bacillaceae</taxon>
        <taxon>Natribacillus</taxon>
    </lineage>
</organism>
<dbReference type="SUPFAM" id="SSF75217">
    <property type="entry name" value="alpha/beta knot"/>
    <property type="match status" value="1"/>
</dbReference>
<keyword evidence="6" id="KW-1185">Reference proteome</keyword>
<protein>
    <submittedName>
        <fullName evidence="5">RNA methyltransferase, TrmH family</fullName>
    </submittedName>
</protein>
<dbReference type="GO" id="GO:0032259">
    <property type="term" value="P:methylation"/>
    <property type="evidence" value="ECO:0007669"/>
    <property type="project" value="UniProtKB-KW"/>
</dbReference>
<dbReference type="InterPro" id="IPR053888">
    <property type="entry name" value="MRM3-like_sub_bind"/>
</dbReference>
<dbReference type="Pfam" id="PF00588">
    <property type="entry name" value="SpoU_methylase"/>
    <property type="match status" value="1"/>
</dbReference>
<evidence type="ECO:0000256" key="3">
    <source>
        <dbReference type="ARBA" id="ARBA00022679"/>
    </source>
</evidence>
<feature type="domain" description="RNA 2-O ribose methyltransferase substrate binding" evidence="4">
    <location>
        <begin position="29"/>
        <end position="97"/>
    </location>
</feature>
<accession>A0A1G8LVG8</accession>
<dbReference type="AlphaFoldDB" id="A0A1G8LVG8"/>
<reference evidence="5 6" key="1">
    <citation type="submission" date="2016-10" db="EMBL/GenBank/DDBJ databases">
        <authorList>
            <person name="de Groot N.N."/>
        </authorList>
    </citation>
    <scope>NUCLEOTIDE SEQUENCE [LARGE SCALE GENOMIC DNA]</scope>
    <source>
        <strain evidence="5 6">DSM 21771</strain>
    </source>
</reference>
<dbReference type="EMBL" id="FNEN01000003">
    <property type="protein sequence ID" value="SDI59721.1"/>
    <property type="molecule type" value="Genomic_DNA"/>
</dbReference>
<proteinExistence type="inferred from homology"/>
<dbReference type="InterPro" id="IPR029064">
    <property type="entry name" value="Ribosomal_eL30-like_sf"/>
</dbReference>
<dbReference type="Gene3D" id="3.30.1330.30">
    <property type="match status" value="1"/>
</dbReference>
<name>A0A1G8LVG8_9BACI</name>
<dbReference type="SMART" id="SM00967">
    <property type="entry name" value="SpoU_sub_bind"/>
    <property type="match status" value="1"/>
</dbReference>
<evidence type="ECO:0000313" key="5">
    <source>
        <dbReference type="EMBL" id="SDI59721.1"/>
    </source>
</evidence>
<dbReference type="InterPro" id="IPR029028">
    <property type="entry name" value="Alpha/beta_knot_MTases"/>
</dbReference>
<dbReference type="Pfam" id="PF22435">
    <property type="entry name" value="MRM3-like_sub_bind"/>
    <property type="match status" value="1"/>
</dbReference>
<evidence type="ECO:0000259" key="4">
    <source>
        <dbReference type="SMART" id="SM00967"/>
    </source>
</evidence>
<evidence type="ECO:0000256" key="1">
    <source>
        <dbReference type="ARBA" id="ARBA00007228"/>
    </source>
</evidence>
<dbReference type="Gene3D" id="3.40.1280.10">
    <property type="match status" value="1"/>
</dbReference>
<dbReference type="InterPro" id="IPR051259">
    <property type="entry name" value="rRNA_Methyltransferase"/>
</dbReference>
<evidence type="ECO:0000313" key="6">
    <source>
        <dbReference type="Proteomes" id="UP000198853"/>
    </source>
</evidence>
<gene>
    <name evidence="5" type="ORF">SAMN04488123_103302</name>
</gene>
<dbReference type="PANTHER" id="PTHR43191">
    <property type="entry name" value="RRNA METHYLTRANSFERASE 3"/>
    <property type="match status" value="1"/>
</dbReference>